<name>G2PGY2_STRV4</name>
<dbReference type="RefSeq" id="WP_014043631.1">
    <property type="nucleotide sequence ID" value="NC_015951.1"/>
</dbReference>
<keyword evidence="2" id="KW-1185">Reference proteome</keyword>
<accession>G2PGY2</accession>
<proteinExistence type="predicted"/>
<sequence>MNHSPSKEAVAGVGYFEAGGTVVRRALRVLEDTDTALVTACRPGAEARWPSLYTKARTDGDRSARIEAFDTMATGEWDLEAGLWQDTELVCRGRWVSRVE</sequence>
<evidence type="ECO:0000313" key="1">
    <source>
        <dbReference type="EMBL" id="AEM88696.1"/>
    </source>
</evidence>
<dbReference type="InterPro" id="IPR035930">
    <property type="entry name" value="FomD-like_sf"/>
</dbReference>
<organism evidence="1 2">
    <name type="scientific">Streptomyces violaceusniger (strain Tu 4113)</name>
    <dbReference type="NCBI Taxonomy" id="653045"/>
    <lineage>
        <taxon>Bacteria</taxon>
        <taxon>Bacillati</taxon>
        <taxon>Actinomycetota</taxon>
        <taxon>Actinomycetes</taxon>
        <taxon>Kitasatosporales</taxon>
        <taxon>Streptomycetaceae</taxon>
        <taxon>Streptomyces</taxon>
        <taxon>Streptomyces violaceusniger group</taxon>
    </lineage>
</organism>
<protein>
    <submittedName>
        <fullName evidence="1">Uncharacterized protein</fullName>
    </submittedName>
</protein>
<evidence type="ECO:0000313" key="2">
    <source>
        <dbReference type="Proteomes" id="UP000008703"/>
    </source>
</evidence>
<keyword evidence="1" id="KW-0614">Plasmid</keyword>
<dbReference type="Gene3D" id="2.40.380.10">
    <property type="entry name" value="FomD-like"/>
    <property type="match status" value="1"/>
</dbReference>
<dbReference type="HOGENOM" id="CLU_2304564_0_0_11"/>
<gene>
    <name evidence="1" type="ORF">Strvi_9442</name>
</gene>
<reference evidence="1" key="1">
    <citation type="submission" date="2011-08" db="EMBL/GenBank/DDBJ databases">
        <title>Complete sequence of plasmid 1 of Streptomyces violaceusniger Tu 4113.</title>
        <authorList>
            <consortium name="US DOE Joint Genome Institute"/>
            <person name="Lucas S."/>
            <person name="Han J."/>
            <person name="Lapidus A."/>
            <person name="Cheng J.-F."/>
            <person name="Goodwin L."/>
            <person name="Pitluck S."/>
            <person name="Peters L."/>
            <person name="Ivanova N."/>
            <person name="Daligault H."/>
            <person name="Detter J.C."/>
            <person name="Han C."/>
            <person name="Tapia R."/>
            <person name="Land M."/>
            <person name="Hauser L."/>
            <person name="Kyrpides N."/>
            <person name="Ivanova N."/>
            <person name="Pagani I."/>
            <person name="Hagen A."/>
            <person name="Katz L."/>
            <person name="Fiedler H.-P."/>
            <person name="Keasling J."/>
            <person name="Fortman J."/>
            <person name="Woyke T."/>
        </authorList>
    </citation>
    <scope>NUCLEOTIDE SEQUENCE [LARGE SCALE GENOMIC DNA]</scope>
    <source>
        <strain evidence="1">Tu 4113</strain>
        <plasmid evidence="1">pSTRVI01</plasmid>
    </source>
</reference>
<dbReference type="KEGG" id="svl:Strvi_9442"/>
<dbReference type="EMBL" id="CP002995">
    <property type="protein sequence ID" value="AEM88696.1"/>
    <property type="molecule type" value="Genomic_DNA"/>
</dbReference>
<dbReference type="Proteomes" id="UP000008703">
    <property type="component" value="Plasmid pSTRVI01"/>
</dbReference>
<dbReference type="AlphaFoldDB" id="G2PGY2"/>
<geneLocation type="plasmid" evidence="1 2">
    <name>pSTRVI01</name>
</geneLocation>